<accession>A0A561D7F8</accession>
<sequence length="158" mass="17556">MFIMNVIASFESNMFVEITLQKLKENNVEDNQIVIIEMEMNTEEKHILDTMYLSNGISLFDGMAAWAVVGTTLGCIYGSVNRLGPIIIGLSGAILGAVVGFLLDLMINKRKKQKWKLKGTNKKNYDMLLIIKCSSKHEVKNIASICKNNNAVSLGVNQ</sequence>
<keyword evidence="1" id="KW-1133">Transmembrane helix</keyword>
<proteinExistence type="predicted"/>
<dbReference type="AlphaFoldDB" id="A0A561D7F8"/>
<dbReference type="Proteomes" id="UP000319671">
    <property type="component" value="Unassembled WGS sequence"/>
</dbReference>
<organism evidence="2 3">
    <name type="scientific">Neobacillus bataviensis</name>
    <dbReference type="NCBI Taxonomy" id="220685"/>
    <lineage>
        <taxon>Bacteria</taxon>
        <taxon>Bacillati</taxon>
        <taxon>Bacillota</taxon>
        <taxon>Bacilli</taxon>
        <taxon>Bacillales</taxon>
        <taxon>Bacillaceae</taxon>
        <taxon>Neobacillus</taxon>
    </lineage>
</organism>
<name>A0A561D7F8_9BACI</name>
<protein>
    <recommendedName>
        <fullName evidence="4">Glycine zipper family protein</fullName>
    </recommendedName>
</protein>
<dbReference type="EMBL" id="VIVN01000007">
    <property type="protein sequence ID" value="TWD99371.1"/>
    <property type="molecule type" value="Genomic_DNA"/>
</dbReference>
<keyword evidence="1" id="KW-0472">Membrane</keyword>
<gene>
    <name evidence="2" type="ORF">FB550_1076</name>
</gene>
<keyword evidence="3" id="KW-1185">Reference proteome</keyword>
<evidence type="ECO:0000256" key="1">
    <source>
        <dbReference type="SAM" id="Phobius"/>
    </source>
</evidence>
<feature type="transmembrane region" description="Helical" evidence="1">
    <location>
        <begin position="59"/>
        <end position="80"/>
    </location>
</feature>
<evidence type="ECO:0008006" key="4">
    <source>
        <dbReference type="Google" id="ProtNLM"/>
    </source>
</evidence>
<feature type="transmembrane region" description="Helical" evidence="1">
    <location>
        <begin position="86"/>
        <end position="107"/>
    </location>
</feature>
<evidence type="ECO:0000313" key="2">
    <source>
        <dbReference type="EMBL" id="TWD99371.1"/>
    </source>
</evidence>
<evidence type="ECO:0000313" key="3">
    <source>
        <dbReference type="Proteomes" id="UP000319671"/>
    </source>
</evidence>
<reference evidence="2 3" key="1">
    <citation type="submission" date="2019-06" db="EMBL/GenBank/DDBJ databases">
        <title>Sorghum-associated microbial communities from plants grown in Nebraska, USA.</title>
        <authorList>
            <person name="Schachtman D."/>
        </authorList>
    </citation>
    <scope>NUCLEOTIDE SEQUENCE [LARGE SCALE GENOMIC DNA]</scope>
    <source>
        <strain evidence="2 3">2482</strain>
    </source>
</reference>
<keyword evidence="1" id="KW-0812">Transmembrane</keyword>
<comment type="caution">
    <text evidence="2">The sequence shown here is derived from an EMBL/GenBank/DDBJ whole genome shotgun (WGS) entry which is preliminary data.</text>
</comment>